<feature type="signal peptide" evidence="1">
    <location>
        <begin position="1"/>
        <end position="17"/>
    </location>
</feature>
<evidence type="ECO:0008006" key="4">
    <source>
        <dbReference type="Google" id="ProtNLM"/>
    </source>
</evidence>
<evidence type="ECO:0000313" key="2">
    <source>
        <dbReference type="EMBL" id="KAF2637195.1"/>
    </source>
</evidence>
<gene>
    <name evidence="2" type="ORF">P280DRAFT_472370</name>
</gene>
<keyword evidence="1" id="KW-0732">Signal</keyword>
<protein>
    <recommendedName>
        <fullName evidence="4">IGFBP N-terminal domain-containing protein</fullName>
    </recommendedName>
</protein>
<proteinExistence type="predicted"/>
<sequence>MLIITKLFIFLLPLARATIPQPTQPPKYTVPCSGSPTIPPFTSSTPTPSVSTICTVGDDRLCPTGATCTPTMTCTPGTACGGACIFPPLPPFTSSTPSPSSTICTVGDDRPCPTGATCTPTMTCTPGRACGGACIATPLPPFTSLQTPVPTGYRKKCWHGKCGYGARCVNGWCIEKGF</sequence>
<dbReference type="Proteomes" id="UP000799753">
    <property type="component" value="Unassembled WGS sequence"/>
</dbReference>
<evidence type="ECO:0000256" key="1">
    <source>
        <dbReference type="SAM" id="SignalP"/>
    </source>
</evidence>
<accession>A0A6A6RQ15</accession>
<organism evidence="2 3">
    <name type="scientific">Massarina eburnea CBS 473.64</name>
    <dbReference type="NCBI Taxonomy" id="1395130"/>
    <lineage>
        <taxon>Eukaryota</taxon>
        <taxon>Fungi</taxon>
        <taxon>Dikarya</taxon>
        <taxon>Ascomycota</taxon>
        <taxon>Pezizomycotina</taxon>
        <taxon>Dothideomycetes</taxon>
        <taxon>Pleosporomycetidae</taxon>
        <taxon>Pleosporales</taxon>
        <taxon>Massarineae</taxon>
        <taxon>Massarinaceae</taxon>
        <taxon>Massarina</taxon>
    </lineage>
</organism>
<evidence type="ECO:0000313" key="3">
    <source>
        <dbReference type="Proteomes" id="UP000799753"/>
    </source>
</evidence>
<name>A0A6A6RQ15_9PLEO</name>
<dbReference type="OrthoDB" id="3799394at2759"/>
<feature type="chain" id="PRO_5025588102" description="IGFBP N-terminal domain-containing protein" evidence="1">
    <location>
        <begin position="18"/>
        <end position="178"/>
    </location>
</feature>
<keyword evidence="3" id="KW-1185">Reference proteome</keyword>
<dbReference type="EMBL" id="MU006794">
    <property type="protein sequence ID" value="KAF2637195.1"/>
    <property type="molecule type" value="Genomic_DNA"/>
</dbReference>
<reference evidence="2" key="1">
    <citation type="journal article" date="2020" name="Stud. Mycol.">
        <title>101 Dothideomycetes genomes: a test case for predicting lifestyles and emergence of pathogens.</title>
        <authorList>
            <person name="Haridas S."/>
            <person name="Albert R."/>
            <person name="Binder M."/>
            <person name="Bloem J."/>
            <person name="Labutti K."/>
            <person name="Salamov A."/>
            <person name="Andreopoulos B."/>
            <person name="Baker S."/>
            <person name="Barry K."/>
            <person name="Bills G."/>
            <person name="Bluhm B."/>
            <person name="Cannon C."/>
            <person name="Castanera R."/>
            <person name="Culley D."/>
            <person name="Daum C."/>
            <person name="Ezra D."/>
            <person name="Gonzalez J."/>
            <person name="Henrissat B."/>
            <person name="Kuo A."/>
            <person name="Liang C."/>
            <person name="Lipzen A."/>
            <person name="Lutzoni F."/>
            <person name="Magnuson J."/>
            <person name="Mondo S."/>
            <person name="Nolan M."/>
            <person name="Ohm R."/>
            <person name="Pangilinan J."/>
            <person name="Park H.-J."/>
            <person name="Ramirez L."/>
            <person name="Alfaro M."/>
            <person name="Sun H."/>
            <person name="Tritt A."/>
            <person name="Yoshinaga Y."/>
            <person name="Zwiers L.-H."/>
            <person name="Turgeon B."/>
            <person name="Goodwin S."/>
            <person name="Spatafora J."/>
            <person name="Crous P."/>
            <person name="Grigoriev I."/>
        </authorList>
    </citation>
    <scope>NUCLEOTIDE SEQUENCE</scope>
    <source>
        <strain evidence="2">CBS 473.64</strain>
    </source>
</reference>
<dbReference type="AlphaFoldDB" id="A0A6A6RQ15"/>